<evidence type="ECO:0000256" key="2">
    <source>
        <dbReference type="SAM" id="Phobius"/>
    </source>
</evidence>
<dbReference type="AlphaFoldDB" id="A0A7Y4L2E7"/>
<dbReference type="RefSeq" id="WP_171674747.1">
    <property type="nucleotide sequence ID" value="NZ_BAAAGT010000006.1"/>
</dbReference>
<dbReference type="Proteomes" id="UP000553957">
    <property type="component" value="Unassembled WGS sequence"/>
</dbReference>
<organism evidence="4 5">
    <name type="scientific">Kribbella sandramycini</name>
    <dbReference type="NCBI Taxonomy" id="60450"/>
    <lineage>
        <taxon>Bacteria</taxon>
        <taxon>Bacillati</taxon>
        <taxon>Actinomycetota</taxon>
        <taxon>Actinomycetes</taxon>
        <taxon>Propionibacteriales</taxon>
        <taxon>Kribbellaceae</taxon>
        <taxon>Kribbella</taxon>
    </lineage>
</organism>
<evidence type="ECO:0000313" key="4">
    <source>
        <dbReference type="EMBL" id="NOL42237.1"/>
    </source>
</evidence>
<feature type="transmembrane region" description="Helical" evidence="2">
    <location>
        <begin position="153"/>
        <end position="171"/>
    </location>
</feature>
<name>A0A7Y4L2E7_9ACTN</name>
<proteinExistence type="predicted"/>
<dbReference type="EMBL" id="JABJRC010000004">
    <property type="protein sequence ID" value="NOL42237.1"/>
    <property type="molecule type" value="Genomic_DNA"/>
</dbReference>
<evidence type="ECO:0000313" key="3">
    <source>
        <dbReference type="EMBL" id="MBB6564533.1"/>
    </source>
</evidence>
<feature type="compositionally biased region" description="Acidic residues" evidence="1">
    <location>
        <begin position="123"/>
        <end position="133"/>
    </location>
</feature>
<gene>
    <name evidence="3" type="ORF">HNR71_000170</name>
    <name evidence="4" type="ORF">HPO96_18485</name>
</gene>
<reference evidence="4 5" key="1">
    <citation type="submission" date="2020-05" db="EMBL/GenBank/DDBJ databases">
        <title>Genome sequence of Kribbella sandramycini ATCC 39419.</title>
        <authorList>
            <person name="Maclea K.S."/>
            <person name="Fair J.L."/>
        </authorList>
    </citation>
    <scope>NUCLEOTIDE SEQUENCE [LARGE SCALE GENOMIC DNA]</scope>
    <source>
        <strain evidence="4 5">ATCC 39419</strain>
    </source>
</reference>
<protein>
    <submittedName>
        <fullName evidence="4">Uncharacterized protein</fullName>
    </submittedName>
</protein>
<accession>A0A7Y4L2E7</accession>
<feature type="region of interest" description="Disordered" evidence="1">
    <location>
        <begin position="123"/>
        <end position="144"/>
    </location>
</feature>
<evidence type="ECO:0000313" key="5">
    <source>
        <dbReference type="Proteomes" id="UP000534306"/>
    </source>
</evidence>
<comment type="caution">
    <text evidence="4">The sequence shown here is derived from an EMBL/GenBank/DDBJ whole genome shotgun (WGS) entry which is preliminary data.</text>
</comment>
<dbReference type="EMBL" id="JACHKF010000001">
    <property type="protein sequence ID" value="MBB6564533.1"/>
    <property type="molecule type" value="Genomic_DNA"/>
</dbReference>
<keyword evidence="2" id="KW-0812">Transmembrane</keyword>
<dbReference type="Proteomes" id="UP000534306">
    <property type="component" value="Unassembled WGS sequence"/>
</dbReference>
<sequence>MDDQGRGSGGPPNGDVRSAVELTREFRQRLRDLRVEVGDPKAGVLITKLAPTGLKLSPATLSEFASDKRPLVLPQADFVEAYVTACLRFRGDTPEEVRRQVYSWLNWRNGIAVTAGLPVAPVEEPDATEEPVEETPAAAEAPPVQPARRSRRLWLLLPVAVLVGALLVVATQRFRVVAVARDANELKVLIGRPDLSNPDSDGCAERFATVYNSLSAPMGTAKLEDCRRELRLSWTDHLADGYCIYVLIEWPDGSVDRTEKACPAGELEQSTIPRRGPAYTATLTAHNVEQQKPS</sequence>
<evidence type="ECO:0000256" key="1">
    <source>
        <dbReference type="SAM" id="MobiDB-lite"/>
    </source>
</evidence>
<evidence type="ECO:0000313" key="6">
    <source>
        <dbReference type="Proteomes" id="UP000553957"/>
    </source>
</evidence>
<keyword evidence="2" id="KW-1133">Transmembrane helix</keyword>
<keyword evidence="2" id="KW-0472">Membrane</keyword>
<keyword evidence="5" id="KW-1185">Reference proteome</keyword>
<reference evidence="3 6" key="2">
    <citation type="submission" date="2020-08" db="EMBL/GenBank/DDBJ databases">
        <title>Sequencing the genomes of 1000 actinobacteria strains.</title>
        <authorList>
            <person name="Klenk H.-P."/>
        </authorList>
    </citation>
    <scope>NUCLEOTIDE SEQUENCE [LARGE SCALE GENOMIC DNA]</scope>
    <source>
        <strain evidence="3 6">DSM 15626</strain>
    </source>
</reference>